<feature type="domain" description="Cytochrome c" evidence="6">
    <location>
        <begin position="46"/>
        <end position="150"/>
    </location>
</feature>
<name>A0A062V9X3_9PROT</name>
<dbReference type="InterPro" id="IPR030999">
    <property type="entry name" value="Thiosulf_SoxX"/>
</dbReference>
<dbReference type="PATRIC" id="fig|1280954.3.peg.1565"/>
<proteinExistence type="predicted"/>
<evidence type="ECO:0000256" key="5">
    <source>
        <dbReference type="SAM" id="SignalP"/>
    </source>
</evidence>
<dbReference type="AlphaFoldDB" id="A0A062V9X3"/>
<dbReference type="SUPFAM" id="SSF46626">
    <property type="entry name" value="Cytochrome c"/>
    <property type="match status" value="1"/>
</dbReference>
<dbReference type="EMBL" id="ARYM01000007">
    <property type="protein sequence ID" value="KCZ99096.1"/>
    <property type="molecule type" value="Genomic_DNA"/>
</dbReference>
<sequence>MRRQSALAAAVTIFCSGCGQADGAALAARVEIRGDAIPTSLTGEAGRVADGQAEFVSREGGHCVLCHRIEGLQAEFQGNVGPDLTGVGARLTEGQIRLRIVDAQRIWPDTVMPSYYRTGGLRQVGREYEGQPALTARQIEDLVAYLSSQGN</sequence>
<dbReference type="OrthoDB" id="9793634at2"/>
<dbReference type="GO" id="GO:0020037">
    <property type="term" value="F:heme binding"/>
    <property type="evidence" value="ECO:0007669"/>
    <property type="project" value="InterPro"/>
</dbReference>
<dbReference type="InterPro" id="IPR036909">
    <property type="entry name" value="Cyt_c-like_dom_sf"/>
</dbReference>
<evidence type="ECO:0000256" key="1">
    <source>
        <dbReference type="ARBA" id="ARBA00022617"/>
    </source>
</evidence>
<feature type="chain" id="PRO_5001615001" evidence="5">
    <location>
        <begin position="22"/>
        <end position="151"/>
    </location>
</feature>
<evidence type="ECO:0000313" key="8">
    <source>
        <dbReference type="Proteomes" id="UP000027100"/>
    </source>
</evidence>
<dbReference type="STRING" id="1280954.HPO_07712"/>
<protein>
    <submittedName>
        <fullName evidence="7">Putative sulfur oxidation cytochrome SoxX</fullName>
    </submittedName>
</protein>
<dbReference type="Pfam" id="PF00034">
    <property type="entry name" value="Cytochrom_C"/>
    <property type="match status" value="1"/>
</dbReference>
<evidence type="ECO:0000256" key="2">
    <source>
        <dbReference type="ARBA" id="ARBA00022723"/>
    </source>
</evidence>
<reference evidence="7 8" key="1">
    <citation type="journal article" date="2014" name="Antonie Van Leeuwenhoek">
        <title>Hyphomonas beringensis sp. nov. and Hyphomonas chukchiensis sp. nov., isolated from surface seawater of the Bering Sea and Chukchi Sea.</title>
        <authorList>
            <person name="Li C."/>
            <person name="Lai Q."/>
            <person name="Li G."/>
            <person name="Dong C."/>
            <person name="Wang J."/>
            <person name="Liao Y."/>
            <person name="Shao Z."/>
        </authorList>
    </citation>
    <scope>NUCLEOTIDE SEQUENCE [LARGE SCALE GENOMIC DNA]</scope>
    <source>
        <strain evidence="7 8">PS728</strain>
    </source>
</reference>
<dbReference type="RefSeq" id="WP_035596553.1">
    <property type="nucleotide sequence ID" value="NZ_ARYM01000007.1"/>
</dbReference>
<feature type="signal peptide" evidence="5">
    <location>
        <begin position="1"/>
        <end position="21"/>
    </location>
</feature>
<evidence type="ECO:0000256" key="4">
    <source>
        <dbReference type="PROSITE-ProRule" id="PRU00433"/>
    </source>
</evidence>
<dbReference type="PROSITE" id="PS51007">
    <property type="entry name" value="CYTC"/>
    <property type="match status" value="1"/>
</dbReference>
<keyword evidence="8" id="KW-1185">Reference proteome</keyword>
<gene>
    <name evidence="7" type="ORF">HPO_07712</name>
</gene>
<organism evidence="7 8">
    <name type="scientific">Hyphomonas polymorpha PS728</name>
    <dbReference type="NCBI Taxonomy" id="1280954"/>
    <lineage>
        <taxon>Bacteria</taxon>
        <taxon>Pseudomonadati</taxon>
        <taxon>Pseudomonadota</taxon>
        <taxon>Alphaproteobacteria</taxon>
        <taxon>Hyphomonadales</taxon>
        <taxon>Hyphomonadaceae</taxon>
        <taxon>Hyphomonas</taxon>
    </lineage>
</organism>
<dbReference type="Gene3D" id="1.10.760.10">
    <property type="entry name" value="Cytochrome c-like domain"/>
    <property type="match status" value="1"/>
</dbReference>
<evidence type="ECO:0000256" key="3">
    <source>
        <dbReference type="ARBA" id="ARBA00023004"/>
    </source>
</evidence>
<evidence type="ECO:0000313" key="7">
    <source>
        <dbReference type="EMBL" id="KCZ99096.1"/>
    </source>
</evidence>
<dbReference type="eggNOG" id="COG2010">
    <property type="taxonomic scope" value="Bacteria"/>
</dbReference>
<keyword evidence="3 4" id="KW-0408">Iron</keyword>
<keyword evidence="2 4" id="KW-0479">Metal-binding</keyword>
<evidence type="ECO:0000259" key="6">
    <source>
        <dbReference type="PROSITE" id="PS51007"/>
    </source>
</evidence>
<comment type="caution">
    <text evidence="7">The sequence shown here is derived from an EMBL/GenBank/DDBJ whole genome shotgun (WGS) entry which is preliminary data.</text>
</comment>
<dbReference type="GO" id="GO:0009055">
    <property type="term" value="F:electron transfer activity"/>
    <property type="evidence" value="ECO:0007669"/>
    <property type="project" value="InterPro"/>
</dbReference>
<accession>A0A062V9X3</accession>
<dbReference type="Proteomes" id="UP000027100">
    <property type="component" value="Unassembled WGS sequence"/>
</dbReference>
<dbReference type="NCBIfam" id="TIGR04485">
    <property type="entry name" value="thiosulf_SoxX"/>
    <property type="match status" value="1"/>
</dbReference>
<dbReference type="GO" id="GO:0046872">
    <property type="term" value="F:metal ion binding"/>
    <property type="evidence" value="ECO:0007669"/>
    <property type="project" value="UniProtKB-KW"/>
</dbReference>
<dbReference type="InterPro" id="IPR009056">
    <property type="entry name" value="Cyt_c-like_dom"/>
</dbReference>
<keyword evidence="5" id="KW-0732">Signal</keyword>
<keyword evidence="1 4" id="KW-0349">Heme</keyword>